<dbReference type="RefSeq" id="WP_136224196.1">
    <property type="nucleotide sequence ID" value="NZ_CP165727.1"/>
</dbReference>
<organism evidence="2">
    <name type="scientific">Streptomyces sp. R33</name>
    <dbReference type="NCBI Taxonomy" id="3238629"/>
    <lineage>
        <taxon>Bacteria</taxon>
        <taxon>Bacillati</taxon>
        <taxon>Actinomycetota</taxon>
        <taxon>Actinomycetes</taxon>
        <taxon>Kitasatosporales</taxon>
        <taxon>Streptomycetaceae</taxon>
        <taxon>Streptomyces</taxon>
    </lineage>
</organism>
<feature type="compositionally biased region" description="Basic and acidic residues" evidence="1">
    <location>
        <begin position="86"/>
        <end position="102"/>
    </location>
</feature>
<dbReference type="EMBL" id="CP165727">
    <property type="protein sequence ID" value="XDV68443.1"/>
    <property type="molecule type" value="Genomic_DNA"/>
</dbReference>
<reference evidence="2" key="1">
    <citation type="submission" date="2024-08" db="EMBL/GenBank/DDBJ databases">
        <authorList>
            <person name="Yu S.T."/>
        </authorList>
    </citation>
    <scope>NUCLEOTIDE SEQUENCE</scope>
    <source>
        <strain evidence="2">R33</strain>
    </source>
</reference>
<evidence type="ECO:0000313" key="2">
    <source>
        <dbReference type="EMBL" id="XDV68443.1"/>
    </source>
</evidence>
<gene>
    <name evidence="2" type="ORF">AB5J51_38825</name>
</gene>
<dbReference type="AlphaFoldDB" id="A0AB39YEK5"/>
<feature type="region of interest" description="Disordered" evidence="1">
    <location>
        <begin position="81"/>
        <end position="133"/>
    </location>
</feature>
<sequence>MITEMALERVEFTCGRCWHDWSIDYDVQQYSDEDGAWEYFSRDGIPVPSPYTPAGASPCPACGRHWVGRLLARRLIPAAPGAVGTPREKVTDAALHRPERRGAPLLRSTAHTPPEQPGVGVQLRERASSAAAN</sequence>
<name>A0AB39YEK5_9ACTN</name>
<accession>A0AB39YEK5</accession>
<evidence type="ECO:0000256" key="1">
    <source>
        <dbReference type="SAM" id="MobiDB-lite"/>
    </source>
</evidence>
<proteinExistence type="predicted"/>
<protein>
    <submittedName>
        <fullName evidence="2">Uncharacterized protein</fullName>
    </submittedName>
</protein>